<evidence type="ECO:0000313" key="3">
    <source>
        <dbReference type="EMBL" id="KAK3892882.1"/>
    </source>
</evidence>
<evidence type="ECO:0000313" key="4">
    <source>
        <dbReference type="Proteomes" id="UP001286313"/>
    </source>
</evidence>
<comment type="caution">
    <text evidence="3">The sequence shown here is derived from an EMBL/GenBank/DDBJ whole genome shotgun (WGS) entry which is preliminary data.</text>
</comment>
<feature type="coiled-coil region" evidence="1">
    <location>
        <begin position="1268"/>
        <end position="1545"/>
    </location>
</feature>
<evidence type="ECO:0000256" key="2">
    <source>
        <dbReference type="SAM" id="MobiDB-lite"/>
    </source>
</evidence>
<reference evidence="3" key="1">
    <citation type="submission" date="2023-10" db="EMBL/GenBank/DDBJ databases">
        <title>Genome assemblies of two species of porcelain crab, Petrolisthes cinctipes and Petrolisthes manimaculis (Anomura: Porcellanidae).</title>
        <authorList>
            <person name="Angst P."/>
        </authorList>
    </citation>
    <scope>NUCLEOTIDE SEQUENCE</scope>
    <source>
        <strain evidence="3">PB745_01</strain>
        <tissue evidence="3">Gill</tissue>
    </source>
</reference>
<feature type="coiled-coil region" evidence="1">
    <location>
        <begin position="286"/>
        <end position="313"/>
    </location>
</feature>
<feature type="compositionally biased region" description="Polar residues" evidence="2">
    <location>
        <begin position="2305"/>
        <end position="2316"/>
    </location>
</feature>
<feature type="coiled-coil region" evidence="1">
    <location>
        <begin position="702"/>
        <end position="810"/>
    </location>
</feature>
<keyword evidence="4" id="KW-1185">Reference proteome</keyword>
<feature type="region of interest" description="Disordered" evidence="2">
    <location>
        <begin position="2011"/>
        <end position="2065"/>
    </location>
</feature>
<accession>A0AAE1L2M6</accession>
<feature type="coiled-coil region" evidence="1">
    <location>
        <begin position="843"/>
        <end position="891"/>
    </location>
</feature>
<feature type="coiled-coil region" evidence="1">
    <location>
        <begin position="1001"/>
        <end position="1204"/>
    </location>
</feature>
<feature type="coiled-coil region" evidence="1">
    <location>
        <begin position="2065"/>
        <end position="2124"/>
    </location>
</feature>
<feature type="compositionally biased region" description="Basic and acidic residues" evidence="2">
    <location>
        <begin position="2330"/>
        <end position="2346"/>
    </location>
</feature>
<feature type="compositionally biased region" description="Basic and acidic residues" evidence="2">
    <location>
        <begin position="2371"/>
        <end position="2380"/>
    </location>
</feature>
<dbReference type="PANTHER" id="PTHR23159">
    <property type="entry name" value="CENTROSOMAL PROTEIN 2"/>
    <property type="match status" value="1"/>
</dbReference>
<dbReference type="PANTHER" id="PTHR23159:SF60">
    <property type="entry name" value="SPINDLE ASSEMBLY ABNORMAL PROTEIN 4"/>
    <property type="match status" value="1"/>
</dbReference>
<feature type="coiled-coil region" evidence="1">
    <location>
        <begin position="190"/>
        <end position="217"/>
    </location>
</feature>
<name>A0AAE1L2M6_PETCI</name>
<feature type="region of interest" description="Disordered" evidence="2">
    <location>
        <begin position="2268"/>
        <end position="2380"/>
    </location>
</feature>
<keyword evidence="1" id="KW-0175">Coiled coil</keyword>
<feature type="coiled-coil region" evidence="1">
    <location>
        <begin position="520"/>
        <end position="670"/>
    </location>
</feature>
<organism evidence="3 4">
    <name type="scientific">Petrolisthes cinctipes</name>
    <name type="common">Flat porcelain crab</name>
    <dbReference type="NCBI Taxonomy" id="88211"/>
    <lineage>
        <taxon>Eukaryota</taxon>
        <taxon>Metazoa</taxon>
        <taxon>Ecdysozoa</taxon>
        <taxon>Arthropoda</taxon>
        <taxon>Crustacea</taxon>
        <taxon>Multicrustacea</taxon>
        <taxon>Malacostraca</taxon>
        <taxon>Eumalacostraca</taxon>
        <taxon>Eucarida</taxon>
        <taxon>Decapoda</taxon>
        <taxon>Pleocyemata</taxon>
        <taxon>Anomura</taxon>
        <taxon>Galatheoidea</taxon>
        <taxon>Porcellanidae</taxon>
        <taxon>Petrolisthes</taxon>
    </lineage>
</organism>
<evidence type="ECO:0000256" key="1">
    <source>
        <dbReference type="SAM" id="Coils"/>
    </source>
</evidence>
<dbReference type="Gene3D" id="1.10.287.1490">
    <property type="match status" value="1"/>
</dbReference>
<feature type="compositionally biased region" description="Basic and acidic residues" evidence="2">
    <location>
        <begin position="2268"/>
        <end position="2279"/>
    </location>
</feature>
<feature type="coiled-coil region" evidence="1">
    <location>
        <begin position="1609"/>
        <end position="1650"/>
    </location>
</feature>
<feature type="coiled-coil region" evidence="1">
    <location>
        <begin position="920"/>
        <end position="968"/>
    </location>
</feature>
<gene>
    <name evidence="3" type="ORF">Pcinc_003283</name>
</gene>
<protein>
    <submittedName>
        <fullName evidence="3">Uncharacterized protein</fullName>
    </submittedName>
</protein>
<feature type="coiled-coil region" evidence="1">
    <location>
        <begin position="437"/>
        <end position="471"/>
    </location>
</feature>
<feature type="coiled-coil region" evidence="1">
    <location>
        <begin position="341"/>
        <end position="406"/>
    </location>
</feature>
<feature type="coiled-coil region" evidence="1">
    <location>
        <begin position="2177"/>
        <end position="2232"/>
    </location>
</feature>
<dbReference type="EMBL" id="JAWQEG010000242">
    <property type="protein sequence ID" value="KAK3892882.1"/>
    <property type="molecule type" value="Genomic_DNA"/>
</dbReference>
<feature type="compositionally biased region" description="Polar residues" evidence="2">
    <location>
        <begin position="2049"/>
        <end position="2060"/>
    </location>
</feature>
<feature type="compositionally biased region" description="Low complexity" evidence="2">
    <location>
        <begin position="2026"/>
        <end position="2039"/>
    </location>
</feature>
<proteinExistence type="predicted"/>
<sequence length="2380" mass="274315">MRIIGGGVVAGEGSGGVVAGEGSGGVVAGEGSGGVVAGEGSGGVVAGEGSGGVVAGEGSGGVVAGEGSGGVVAGEGSGGSSNHRGHCLPRQSDAFLNIEQDLQRATEDIRVKIKSEYEEKYRQEREALEARLRQDTFVEGDTLYIPRHRSVGPQSLADELHHAGMNITTLDDTFETSLLDLNSVPQTWEMQQLKLQVELLMTENKELSSKVGELQKNSNLHVEVKTPKEEMNLKEQYSNREEQDEQYNVTSQQVEPLSLADELQECSMIVTPCQGNSTLFTDTVEILSLKQQLQAVSEENKNLKDHLQQLQVSSAEGIECNNAKEEKPAENGVIKQLQSDVELMRNKNDAQETYVKKLEEELSCKNICEEELHYLRWNVNTLKEEKSALEEELKLMQEEIDNLVLRENMVQTVTGTEVDKEDKVGQVTQTEENDTEEQLLRETAEELKKNLQTKTEELEDARKLLDSQMKTYGMIVEQINSIRDTFSAIREGLGIETSKVEKNEDMVNESQDLSDLVIILSTLEERLQKRNEDLNTMKEQLDEKTLELNTLKEQLNEKTLELNTLKEQLNEETLDLNTLKEQLNEKTLDLNTVKEQFNEKTLDLNTVKEQLNEKTLELNTVKEQLNEKTLDLNTMKEQLNEKTLDLNTVKEQLNEKTLDLNTVKEQLNDRTVTLQAAYENIDSLKNELHIRTISSENGSDCIEEQKQNQANLDCALERIERLVKEQEEQRLSYENRLAQVVGEKDCELEEIITNFTEKEEAFEEKVKELEDIVKESENIREAIEEKDKQLQSHLKDISSLQRKVQDLELALSAKCDNYSAFKECNSELQSNFSQLQLQHDNDKQNIERTVEMYKEKLDLKIQEFTDLLKVYEEQKKLLHAAESELELLKAKPSKEMETPSNNSILTETHQVSSVLEQIIIDQKLDELESLRNEYAGQIDECSKLRDTVDNLKIMLSKREEELKQVLLEHKNETESRIEELCKRDEDINDMQMKIATSNEEMTRLKCCVEAKDHKLERLEREMKKVEENLQASNEVKESFEMKLDIEKSSKIQELQTDLEHLNKTYEEVCSDRKNMVIAIKEEKEAKEHLEYECKTLKMKLENLEEDYLYIRDELTLKETEITNKSESLSSLEVELQKLQEEIANLSNKKLELIDEQISDNKKIEKLIGDIEKYETEMSEKDEQLIKLKNNLSETMTKHSEMEELVKTMQTTNSEMASKLKGMEEKESSSISFEEKLMIAEQKLFTMQNDHKEKVAELERCLLDSHSLKEDLGIKLAETEEQYKLLSKELEVKRGEIEEKSLILLQLSTDNENLKLELQALGQEISHADVLLKTTETELSQRLSYIEAEKINLEEEISLSKTSENNMKEQLEANSCEIDKLVTLVEKYETEMSEKDEQMLCQTKEYEAEIASKEKQVLELNVEIERKNAIITKAKEEFNAQQRNLEEKIQLQSNKMEELRKKCSDFENDIAKQTTGSTSLKTLMEKLANAEDKYTILQADFNTRVKNHTEDNNTYLLEKEQLLSMLKQKEEELNCVCEKNTELDAEMDDMVKYYKNENHVQLEEQQQLACKLTRVENELLLTKAKLKEATSCTFAASPRKSEASDEVDDQKSLRESIAQLRKELQEKQDALARKEEECKALDDEIEDAVKYYTKENERAWQHCELVTTQLTTTQMELSETKTKLLEISQLDKTHVSGTSFMACPERRVVNSKDIQKDDLIEKEKLENENKTIRSQCVALEEAAGRYKEKINEISQTVDTLQKELRVSGKTVDTLIERIGDHEKLRDIYEREKKDKEKQVKELENTITMLKKVAGNQDDSFDKTEELVSRVRHLEEELEINIQKYDSLAEEHSKCKLEYNRLFKESEQHKALLAKEELIKEDLERRNQDLATHVNTLTNSFMASETSGKDYPVSARKKKISTLEKERDSLKLEYAKLMVKLCDTEAVLDSLRRNQGVVSDNEAFQRELTWMKEKMGELERERTLLNTNYDSLEQDYQVLQKEVEELRKQLTVAHNTQPTPSMQPTPVSQSEISVHSSMSSESAHEERNDLKQNTNSSESSINEGEDIRSLRERLMKVEREKNELKLKQRALNAPAEKRLRLIEEELKVANGKVASLRQELRRVQASKCMDSTVCEMNTRTHGASDQPKIEYDYNTGSGVVLELQVLDLKNRVYHIEKEKKELDFKIQVLEQDKDHYKKKAEEWKLNCLKEKKIVQKVRKELELQEKEIQKYHSVLEDKSSLLEQRQFELGYQREKIEKLERGKNEKLEREKIEKVEGERQARLASATQHNPGNILPSSPKKDADQTDAGSQEISSSSGRGDAQQLGIYNTRTRIERLPGARPTQDSDKVPMWQSMDKENKDNSKYYLPRQSKKMSDENCKTQ</sequence>
<feature type="compositionally biased region" description="Polar residues" evidence="2">
    <location>
        <begin position="2011"/>
        <end position="2025"/>
    </location>
</feature>
<dbReference type="Proteomes" id="UP001286313">
    <property type="component" value="Unassembled WGS sequence"/>
</dbReference>